<accession>A0AAD5NSQ4</accession>
<sequence>MARKRSTENPPPTLSSEKNDVQGREEEQESPAKNPIVDHEHHSSSDSEADSDNTIPSPNVSDFQIKPIIDKSSDTPTNKPTAGSKRPDPTAAIESVKKKERTDEERAITIVLGLPRQQNVSGKKPASKNQAKRRVKREVIVNRQGLDKSLELDKGKKTTDGKSKKLLEKMLEIYIKKTELVQEQTRLILEELKSEKI</sequence>
<evidence type="ECO:0000256" key="1">
    <source>
        <dbReference type="SAM" id="MobiDB-lite"/>
    </source>
</evidence>
<keyword evidence="3" id="KW-1185">Reference proteome</keyword>
<proteinExistence type="predicted"/>
<feature type="compositionally biased region" description="Basic and acidic residues" evidence="1">
    <location>
        <begin position="36"/>
        <end position="45"/>
    </location>
</feature>
<reference evidence="2" key="1">
    <citation type="journal article" date="2022" name="Plant J.">
        <title>Strategies of tolerance reflected in two North American maple genomes.</title>
        <authorList>
            <person name="McEvoy S.L."/>
            <person name="Sezen U.U."/>
            <person name="Trouern-Trend A."/>
            <person name="McMahon S.M."/>
            <person name="Schaberg P.G."/>
            <person name="Yang J."/>
            <person name="Wegrzyn J.L."/>
            <person name="Swenson N.G."/>
        </authorList>
    </citation>
    <scope>NUCLEOTIDE SEQUENCE</scope>
    <source>
        <strain evidence="2">91603</strain>
    </source>
</reference>
<dbReference type="Proteomes" id="UP001064489">
    <property type="component" value="Chromosome 5"/>
</dbReference>
<name>A0AAD5NSQ4_ACENE</name>
<evidence type="ECO:0000313" key="2">
    <source>
        <dbReference type="EMBL" id="KAI9177761.1"/>
    </source>
</evidence>
<gene>
    <name evidence="2" type="ORF">LWI28_018951</name>
</gene>
<organism evidence="2 3">
    <name type="scientific">Acer negundo</name>
    <name type="common">Box elder</name>
    <dbReference type="NCBI Taxonomy" id="4023"/>
    <lineage>
        <taxon>Eukaryota</taxon>
        <taxon>Viridiplantae</taxon>
        <taxon>Streptophyta</taxon>
        <taxon>Embryophyta</taxon>
        <taxon>Tracheophyta</taxon>
        <taxon>Spermatophyta</taxon>
        <taxon>Magnoliopsida</taxon>
        <taxon>eudicotyledons</taxon>
        <taxon>Gunneridae</taxon>
        <taxon>Pentapetalae</taxon>
        <taxon>rosids</taxon>
        <taxon>malvids</taxon>
        <taxon>Sapindales</taxon>
        <taxon>Sapindaceae</taxon>
        <taxon>Hippocastanoideae</taxon>
        <taxon>Acereae</taxon>
        <taxon>Acer</taxon>
    </lineage>
</organism>
<dbReference type="AlphaFoldDB" id="A0AAD5NSQ4"/>
<evidence type="ECO:0000313" key="3">
    <source>
        <dbReference type="Proteomes" id="UP001064489"/>
    </source>
</evidence>
<dbReference type="EMBL" id="JAJSOW010000102">
    <property type="protein sequence ID" value="KAI9177761.1"/>
    <property type="molecule type" value="Genomic_DNA"/>
</dbReference>
<protein>
    <submittedName>
        <fullName evidence="2">Uncharacterized protein</fullName>
    </submittedName>
</protein>
<feature type="region of interest" description="Disordered" evidence="1">
    <location>
        <begin position="1"/>
        <end position="137"/>
    </location>
</feature>
<comment type="caution">
    <text evidence="2">The sequence shown here is derived from an EMBL/GenBank/DDBJ whole genome shotgun (WGS) entry which is preliminary data.</text>
</comment>
<reference evidence="2" key="2">
    <citation type="submission" date="2023-02" db="EMBL/GenBank/DDBJ databases">
        <authorList>
            <person name="Swenson N.G."/>
            <person name="Wegrzyn J.L."/>
            <person name="Mcevoy S.L."/>
        </authorList>
    </citation>
    <scope>NUCLEOTIDE SEQUENCE</scope>
    <source>
        <strain evidence="2">91603</strain>
        <tissue evidence="2">Leaf</tissue>
    </source>
</reference>
<feature type="compositionally biased region" description="Polar residues" evidence="1">
    <location>
        <begin position="53"/>
        <end position="62"/>
    </location>
</feature>
<feature type="compositionally biased region" description="Basic and acidic residues" evidence="1">
    <location>
        <begin position="95"/>
        <end position="107"/>
    </location>
</feature>